<protein>
    <submittedName>
        <fullName evidence="1">Uncharacterized protein</fullName>
    </submittedName>
</protein>
<sequence>MVEVGKSYKCKNGYTFHCAEDRTKFNPDDKYQYSGYIVKPDGTVDRIAFYMINGRYNSKPSEYDLVFS</sequence>
<organism evidence="1 2">
    <name type="scientific">Proteus terrae subsp. cibarius</name>
    <dbReference type="NCBI Taxonomy" id="626774"/>
    <lineage>
        <taxon>Bacteria</taxon>
        <taxon>Pseudomonadati</taxon>
        <taxon>Pseudomonadota</taxon>
        <taxon>Gammaproteobacteria</taxon>
        <taxon>Enterobacterales</taxon>
        <taxon>Morganellaceae</taxon>
        <taxon>Proteus</taxon>
    </lineage>
</organism>
<dbReference type="RefSeq" id="WP_156733283.1">
    <property type="nucleotide sequence ID" value="NZ_CP045008.1"/>
</dbReference>
<keyword evidence="2" id="KW-1185">Reference proteome</keyword>
<evidence type="ECO:0000313" key="1">
    <source>
        <dbReference type="EMBL" id="QIF90211.1"/>
    </source>
</evidence>
<dbReference type="Proteomes" id="UP000501338">
    <property type="component" value="Chromosome"/>
</dbReference>
<proteinExistence type="predicted"/>
<gene>
    <name evidence="1" type="ORF">GTH23_09235</name>
</gene>
<accession>A0ABX6JM02</accession>
<dbReference type="EMBL" id="CP047340">
    <property type="protein sequence ID" value="QIF90211.1"/>
    <property type="molecule type" value="Genomic_DNA"/>
</dbReference>
<name>A0ABX6JM02_9GAMM</name>
<reference evidence="1 2" key="1">
    <citation type="submission" date="2020-01" db="EMBL/GenBank/DDBJ databases">
        <title>The genomic epidemiology of tigecycline resistance gene tet(X) variants in a swine farm in China.</title>
        <authorList>
            <person name="Peng K."/>
            <person name="Li R."/>
        </authorList>
    </citation>
    <scope>NUCLEOTIDE SEQUENCE [LARGE SCALE GENOMIC DNA]</scope>
    <source>
        <strain evidence="1 2">ZF1</strain>
    </source>
</reference>
<evidence type="ECO:0000313" key="2">
    <source>
        <dbReference type="Proteomes" id="UP000501338"/>
    </source>
</evidence>